<proteinExistence type="inferred from homology"/>
<evidence type="ECO:0000259" key="7">
    <source>
        <dbReference type="Pfam" id="PF20684"/>
    </source>
</evidence>
<comment type="subcellular location">
    <subcellularLocation>
        <location evidence="1">Membrane</location>
        <topology evidence="1">Multi-pass membrane protein</topology>
    </subcellularLocation>
</comment>
<dbReference type="OrthoDB" id="5342292at2759"/>
<dbReference type="EMBL" id="KQ964285">
    <property type="protein sequence ID" value="KXJ85327.1"/>
    <property type="molecule type" value="Genomic_DNA"/>
</dbReference>
<dbReference type="GO" id="GO:0016020">
    <property type="term" value="C:membrane"/>
    <property type="evidence" value="ECO:0007669"/>
    <property type="project" value="UniProtKB-SubCell"/>
</dbReference>
<reference evidence="9" key="1">
    <citation type="submission" date="2016-02" db="EMBL/GenBank/DDBJ databases">
        <title>Draft genome sequence of Microdochium bolleyi, a fungal endophyte of beachgrass.</title>
        <authorList>
            <consortium name="DOE Joint Genome Institute"/>
            <person name="David A.S."/>
            <person name="May G."/>
            <person name="Haridas S."/>
            <person name="Lim J."/>
            <person name="Wang M."/>
            <person name="Labutti K."/>
            <person name="Lipzen A."/>
            <person name="Barry K."/>
            <person name="Grigoriev I.V."/>
        </authorList>
    </citation>
    <scope>NUCLEOTIDE SEQUENCE [LARGE SCALE GENOMIC DNA]</scope>
    <source>
        <strain evidence="9">J235TASD1</strain>
    </source>
</reference>
<keyword evidence="3 6" id="KW-1133">Transmembrane helix</keyword>
<gene>
    <name evidence="8" type="ORF">Micbo1qcDRAFT_107773</name>
</gene>
<feature type="transmembrane region" description="Helical" evidence="6">
    <location>
        <begin position="219"/>
        <end position="240"/>
    </location>
</feature>
<evidence type="ECO:0000256" key="2">
    <source>
        <dbReference type="ARBA" id="ARBA00022692"/>
    </source>
</evidence>
<dbReference type="Proteomes" id="UP000070501">
    <property type="component" value="Unassembled WGS sequence"/>
</dbReference>
<evidence type="ECO:0000256" key="5">
    <source>
        <dbReference type="ARBA" id="ARBA00038359"/>
    </source>
</evidence>
<feature type="non-terminal residue" evidence="8">
    <location>
        <position position="1"/>
    </location>
</feature>
<keyword evidence="9" id="KW-1185">Reference proteome</keyword>
<evidence type="ECO:0000256" key="1">
    <source>
        <dbReference type="ARBA" id="ARBA00004141"/>
    </source>
</evidence>
<feature type="domain" description="Rhodopsin" evidence="7">
    <location>
        <begin position="48"/>
        <end position="283"/>
    </location>
</feature>
<name>A0A136IK37_9PEZI</name>
<protein>
    <recommendedName>
        <fullName evidence="7">Rhodopsin domain-containing protein</fullName>
    </recommendedName>
</protein>
<feature type="non-terminal residue" evidence="8">
    <location>
        <position position="294"/>
    </location>
</feature>
<keyword evidence="2 6" id="KW-0812">Transmembrane</keyword>
<dbReference type="InterPro" id="IPR049326">
    <property type="entry name" value="Rhodopsin_dom_fungi"/>
</dbReference>
<evidence type="ECO:0000256" key="4">
    <source>
        <dbReference type="ARBA" id="ARBA00023136"/>
    </source>
</evidence>
<dbReference type="AlphaFoldDB" id="A0A136IK37"/>
<feature type="transmembrane region" description="Helical" evidence="6">
    <location>
        <begin position="137"/>
        <end position="163"/>
    </location>
</feature>
<dbReference type="PANTHER" id="PTHR33048">
    <property type="entry name" value="PTH11-LIKE INTEGRAL MEMBRANE PROTEIN (AFU_ORTHOLOGUE AFUA_5G11245)"/>
    <property type="match status" value="1"/>
</dbReference>
<comment type="similarity">
    <text evidence="5">Belongs to the SAT4 family.</text>
</comment>
<keyword evidence="4 6" id="KW-0472">Membrane</keyword>
<dbReference type="Pfam" id="PF20684">
    <property type="entry name" value="Fung_rhodopsin"/>
    <property type="match status" value="1"/>
</dbReference>
<evidence type="ECO:0000313" key="9">
    <source>
        <dbReference type="Proteomes" id="UP000070501"/>
    </source>
</evidence>
<feature type="transmembrane region" description="Helical" evidence="6">
    <location>
        <begin position="183"/>
        <end position="207"/>
    </location>
</feature>
<evidence type="ECO:0000256" key="3">
    <source>
        <dbReference type="ARBA" id="ARBA00022989"/>
    </source>
</evidence>
<organism evidence="8 9">
    <name type="scientific">Microdochium bolleyi</name>
    <dbReference type="NCBI Taxonomy" id="196109"/>
    <lineage>
        <taxon>Eukaryota</taxon>
        <taxon>Fungi</taxon>
        <taxon>Dikarya</taxon>
        <taxon>Ascomycota</taxon>
        <taxon>Pezizomycotina</taxon>
        <taxon>Sordariomycetes</taxon>
        <taxon>Xylariomycetidae</taxon>
        <taxon>Xylariales</taxon>
        <taxon>Microdochiaceae</taxon>
        <taxon>Microdochium</taxon>
    </lineage>
</organism>
<dbReference type="PANTHER" id="PTHR33048:SF124">
    <property type="entry name" value="INTEGRAL MEMBRANE PROTEIN"/>
    <property type="match status" value="1"/>
</dbReference>
<sequence>IVDGIVTIAPATPGYIVNIANPPQQSAIEHCLVFGVPGTLAAVALGQRLYTKVVLSTGFGIDDGMFMSGFMSITTQAIVTDSLHIKAKGVHIWEQPLTRFVYAMTLSYAAGGLFMLGSGFAKLSLLSFYLQLSPEKWFLTAVWISIAAVSTLISIITTMLFVHCNPVRASWDVLTPGSCVDTGILYMATAVQNIVTDIVIFLLPIPMVLGLQMGKRQKLVAVIIFAIGSVTIATSGVRLSVLPALLNAKDVRWDAAPANIWSFVEANLFIICGSMPTLRKFFKHFAPKLIGTTN</sequence>
<evidence type="ECO:0000313" key="8">
    <source>
        <dbReference type="EMBL" id="KXJ85327.1"/>
    </source>
</evidence>
<dbReference type="InParanoid" id="A0A136IK37"/>
<evidence type="ECO:0000256" key="6">
    <source>
        <dbReference type="SAM" id="Phobius"/>
    </source>
</evidence>
<feature type="transmembrane region" description="Helical" evidence="6">
    <location>
        <begin position="100"/>
        <end position="125"/>
    </location>
</feature>
<accession>A0A136IK37</accession>
<dbReference type="InterPro" id="IPR052337">
    <property type="entry name" value="SAT4-like"/>
</dbReference>